<reference evidence="2" key="2">
    <citation type="submission" date="2021-09" db="EMBL/GenBank/DDBJ databases">
        <authorList>
            <person name="Jia N."/>
            <person name="Wang J."/>
            <person name="Shi W."/>
            <person name="Du L."/>
            <person name="Sun Y."/>
            <person name="Zhan W."/>
            <person name="Jiang J."/>
            <person name="Wang Q."/>
            <person name="Zhang B."/>
            <person name="Ji P."/>
            <person name="Sakyi L.B."/>
            <person name="Cui X."/>
            <person name="Yuan T."/>
            <person name="Jiang B."/>
            <person name="Yang W."/>
            <person name="Lam T.T.-Y."/>
            <person name="Chang Q."/>
            <person name="Ding S."/>
            <person name="Wang X."/>
            <person name="Zhu J."/>
            <person name="Ruan X."/>
            <person name="Zhao L."/>
            <person name="Wei J."/>
            <person name="Que T."/>
            <person name="Du C."/>
            <person name="Cheng J."/>
            <person name="Dai P."/>
            <person name="Han X."/>
            <person name="Huang E."/>
            <person name="Gao Y."/>
            <person name="Liu J."/>
            <person name="Shao H."/>
            <person name="Ye R."/>
            <person name="Li L."/>
            <person name="Wei W."/>
            <person name="Wang X."/>
            <person name="Wang C."/>
            <person name="Huo Q."/>
            <person name="Li W."/>
            <person name="Guo W."/>
            <person name="Chen H."/>
            <person name="Chen S."/>
            <person name="Zhou L."/>
            <person name="Zhou L."/>
            <person name="Ni X."/>
            <person name="Tian J."/>
            <person name="Zhou Y."/>
            <person name="Sheng Y."/>
            <person name="Liu T."/>
            <person name="Pan Y."/>
            <person name="Xia L."/>
            <person name="Li J."/>
            <person name="Zhao F."/>
            <person name="Cao W."/>
        </authorList>
    </citation>
    <scope>NUCLEOTIDE SEQUENCE</scope>
    <source>
        <strain evidence="2">Rmic-2018</strain>
        <tissue evidence="2">Larvae</tissue>
    </source>
</reference>
<reference evidence="2" key="1">
    <citation type="journal article" date="2020" name="Cell">
        <title>Large-Scale Comparative Analyses of Tick Genomes Elucidate Their Genetic Diversity and Vector Capacities.</title>
        <authorList>
            <consortium name="Tick Genome and Microbiome Consortium (TIGMIC)"/>
            <person name="Jia N."/>
            <person name="Wang J."/>
            <person name="Shi W."/>
            <person name="Du L."/>
            <person name="Sun Y."/>
            <person name="Zhan W."/>
            <person name="Jiang J.F."/>
            <person name="Wang Q."/>
            <person name="Zhang B."/>
            <person name="Ji P."/>
            <person name="Bell-Sakyi L."/>
            <person name="Cui X.M."/>
            <person name="Yuan T.T."/>
            <person name="Jiang B.G."/>
            <person name="Yang W.F."/>
            <person name="Lam T.T."/>
            <person name="Chang Q.C."/>
            <person name="Ding S.J."/>
            <person name="Wang X.J."/>
            <person name="Zhu J.G."/>
            <person name="Ruan X.D."/>
            <person name="Zhao L."/>
            <person name="Wei J.T."/>
            <person name="Ye R.Z."/>
            <person name="Que T.C."/>
            <person name="Du C.H."/>
            <person name="Zhou Y.H."/>
            <person name="Cheng J.X."/>
            <person name="Dai P.F."/>
            <person name="Guo W.B."/>
            <person name="Han X.H."/>
            <person name="Huang E.J."/>
            <person name="Li L.F."/>
            <person name="Wei W."/>
            <person name="Gao Y.C."/>
            <person name="Liu J.Z."/>
            <person name="Shao H.Z."/>
            <person name="Wang X."/>
            <person name="Wang C.C."/>
            <person name="Yang T.C."/>
            <person name="Huo Q.B."/>
            <person name="Li W."/>
            <person name="Chen H.Y."/>
            <person name="Chen S.E."/>
            <person name="Zhou L.G."/>
            <person name="Ni X.B."/>
            <person name="Tian J.H."/>
            <person name="Sheng Y."/>
            <person name="Liu T."/>
            <person name="Pan Y.S."/>
            <person name="Xia L.Y."/>
            <person name="Li J."/>
            <person name="Zhao F."/>
            <person name="Cao W.C."/>
        </authorList>
    </citation>
    <scope>NUCLEOTIDE SEQUENCE</scope>
    <source>
        <strain evidence="2">Rmic-2018</strain>
    </source>
</reference>
<comment type="caution">
    <text evidence="2">The sequence shown here is derived from an EMBL/GenBank/DDBJ whole genome shotgun (WGS) entry which is preliminary data.</text>
</comment>
<gene>
    <name evidence="2" type="ORF">HPB51_014691</name>
</gene>
<organism evidence="2 3">
    <name type="scientific">Rhipicephalus microplus</name>
    <name type="common">Cattle tick</name>
    <name type="synonym">Boophilus microplus</name>
    <dbReference type="NCBI Taxonomy" id="6941"/>
    <lineage>
        <taxon>Eukaryota</taxon>
        <taxon>Metazoa</taxon>
        <taxon>Ecdysozoa</taxon>
        <taxon>Arthropoda</taxon>
        <taxon>Chelicerata</taxon>
        <taxon>Arachnida</taxon>
        <taxon>Acari</taxon>
        <taxon>Parasitiformes</taxon>
        <taxon>Ixodida</taxon>
        <taxon>Ixodoidea</taxon>
        <taxon>Ixodidae</taxon>
        <taxon>Rhipicephalinae</taxon>
        <taxon>Rhipicephalus</taxon>
        <taxon>Boophilus</taxon>
    </lineage>
</organism>
<dbReference type="AlphaFoldDB" id="A0A9J6F3N4"/>
<evidence type="ECO:0000313" key="2">
    <source>
        <dbReference type="EMBL" id="KAH8041410.1"/>
    </source>
</evidence>
<sequence length="361" mass="39081">MLLLSSLSVSADFFLHSIPTPQHCGPGDDNDDDNANVYAIRQACAAFSHRVLQRAGIRDSSRHLSPSAMLTPAVRQTTMTATERGDDATAEVIRQRKAVADESDAKISDDLWPPTSRLFPSFDNSTERNVTSQLGQTAYLHCIVNNLGDKTRPKFPCRRNTVSFALDAPRAAAYAIYYGANAGWMRCHPVVVAARKRYYAIRWCILRRFSRWRLAKPQLRSSAPAPRSTALRTVQTHTHPLPDEKAWSGLLVNLLLLAPRGNVTEGPLARGDIRTAREVAGEDEVNATGELRGATTTEGRRQPMCVSSKRCGQPGRGITGVPTASSSAAAYANKVTCPRESLSGLGAGAGSACEAEIGACY</sequence>
<dbReference type="VEuPathDB" id="VectorBase:LOC119186943"/>
<feature type="region of interest" description="Disordered" evidence="1">
    <location>
        <begin position="294"/>
        <end position="317"/>
    </location>
</feature>
<accession>A0A9J6F3N4</accession>
<keyword evidence="3" id="KW-1185">Reference proteome</keyword>
<evidence type="ECO:0000313" key="3">
    <source>
        <dbReference type="Proteomes" id="UP000821866"/>
    </source>
</evidence>
<name>A0A9J6F3N4_RHIMP</name>
<dbReference type="Proteomes" id="UP000821866">
    <property type="component" value="Chromosome 1"/>
</dbReference>
<proteinExistence type="predicted"/>
<protein>
    <submittedName>
        <fullName evidence="2">Uncharacterized protein</fullName>
    </submittedName>
</protein>
<evidence type="ECO:0000256" key="1">
    <source>
        <dbReference type="SAM" id="MobiDB-lite"/>
    </source>
</evidence>
<dbReference type="EMBL" id="JABSTU010000001">
    <property type="protein sequence ID" value="KAH8041410.1"/>
    <property type="molecule type" value="Genomic_DNA"/>
</dbReference>